<keyword evidence="2" id="KW-1185">Reference proteome</keyword>
<dbReference type="Proteomes" id="UP000499080">
    <property type="component" value="Unassembled WGS sequence"/>
</dbReference>
<dbReference type="AlphaFoldDB" id="A0A4Y2U392"/>
<name>A0A4Y2U392_ARAVE</name>
<dbReference type="EMBL" id="BGPR01033500">
    <property type="protein sequence ID" value="GBO07459.1"/>
    <property type="molecule type" value="Genomic_DNA"/>
</dbReference>
<protein>
    <submittedName>
        <fullName evidence="1">Uncharacterized protein</fullName>
    </submittedName>
</protein>
<organism evidence="1 2">
    <name type="scientific">Araneus ventricosus</name>
    <name type="common">Orbweaver spider</name>
    <name type="synonym">Epeira ventricosa</name>
    <dbReference type="NCBI Taxonomy" id="182803"/>
    <lineage>
        <taxon>Eukaryota</taxon>
        <taxon>Metazoa</taxon>
        <taxon>Ecdysozoa</taxon>
        <taxon>Arthropoda</taxon>
        <taxon>Chelicerata</taxon>
        <taxon>Arachnida</taxon>
        <taxon>Araneae</taxon>
        <taxon>Araneomorphae</taxon>
        <taxon>Entelegynae</taxon>
        <taxon>Araneoidea</taxon>
        <taxon>Araneidae</taxon>
        <taxon>Araneus</taxon>
    </lineage>
</organism>
<gene>
    <name evidence="1" type="ORF">AVEN_202728_1</name>
</gene>
<accession>A0A4Y2U392</accession>
<reference evidence="1 2" key="1">
    <citation type="journal article" date="2019" name="Sci. Rep.">
        <title>Orb-weaving spider Araneus ventricosus genome elucidates the spidroin gene catalogue.</title>
        <authorList>
            <person name="Kono N."/>
            <person name="Nakamura H."/>
            <person name="Ohtoshi R."/>
            <person name="Moran D.A.P."/>
            <person name="Shinohara A."/>
            <person name="Yoshida Y."/>
            <person name="Fujiwara M."/>
            <person name="Mori M."/>
            <person name="Tomita M."/>
            <person name="Arakawa K."/>
        </authorList>
    </citation>
    <scope>NUCLEOTIDE SEQUENCE [LARGE SCALE GENOMIC DNA]</scope>
</reference>
<proteinExistence type="predicted"/>
<evidence type="ECO:0000313" key="1">
    <source>
        <dbReference type="EMBL" id="GBO07459.1"/>
    </source>
</evidence>
<comment type="caution">
    <text evidence="1">The sequence shown here is derived from an EMBL/GenBank/DDBJ whole genome shotgun (WGS) entry which is preliminary data.</text>
</comment>
<evidence type="ECO:0000313" key="2">
    <source>
        <dbReference type="Proteomes" id="UP000499080"/>
    </source>
</evidence>
<sequence length="219" mass="25290">MDESATVLFNVKYFIHGRFDKDDQLVHVVSTDENSGLILRKFFINQEGFTVFSNGNNTTGDYSIFPLEWEGEMEKRHTLVRSLDELKSLLDLNANFGVWGCKQLEIFSKLLPCVVDVSSHFMKVLMLEEPLAVSIVNESPLTIGKVFRNVTSPFKKNVTTLSQEFIDEETKKFKDWVERIAWPVFLNWCEISKEKQYDDCGDCLCYDSDLGDFSTDDEY</sequence>